<evidence type="ECO:0000313" key="5">
    <source>
        <dbReference type="Proteomes" id="UP000182836"/>
    </source>
</evidence>
<evidence type="ECO:0008006" key="6">
    <source>
        <dbReference type="Google" id="ProtNLM"/>
    </source>
</evidence>
<sequence length="138" mass="16379">MFYVVLTFHLLGVAAKLAVLFLIPRLKDVEQTRRFLVTYRKLDITADIILWGTGLAFFFVTSFQYLMQMWLLVSMLLYMFVFYMLKRFLMRGLREVADSRKVHAEKELKTLRFQNLCVGIFSIFLMGCIAFMMMNKPF</sequence>
<keyword evidence="1" id="KW-0472">Membrane</keyword>
<reference evidence="2 4" key="1">
    <citation type="submission" date="2015-07" db="EMBL/GenBank/DDBJ databases">
        <title>Fjat-14205 dsm 2895.</title>
        <authorList>
            <person name="Liu B."/>
            <person name="Wang J."/>
            <person name="Zhu Y."/>
            <person name="Liu G."/>
            <person name="Chen Q."/>
            <person name="Chen Z."/>
            <person name="Lan J."/>
            <person name="Che J."/>
            <person name="Ge C."/>
            <person name="Shi H."/>
            <person name="Pan Z."/>
            <person name="Liu X."/>
        </authorList>
    </citation>
    <scope>NUCLEOTIDE SEQUENCE [LARGE SCALE GENOMIC DNA]</scope>
    <source>
        <strain evidence="2 4">DSM 2895</strain>
    </source>
</reference>
<evidence type="ECO:0000313" key="2">
    <source>
        <dbReference type="EMBL" id="KON96221.1"/>
    </source>
</evidence>
<protein>
    <recommendedName>
        <fullName evidence="6">DUF2269 family protein</fullName>
    </recommendedName>
</protein>
<name>A0A0D1XCQ2_ANEMI</name>
<dbReference type="Proteomes" id="UP000037269">
    <property type="component" value="Unassembled WGS sequence"/>
</dbReference>
<dbReference type="EMBL" id="LGUG01000004">
    <property type="protein sequence ID" value="KON96221.1"/>
    <property type="molecule type" value="Genomic_DNA"/>
</dbReference>
<dbReference type="AlphaFoldDB" id="A0A0D1XCQ2"/>
<dbReference type="EMBL" id="FNED01000007">
    <property type="protein sequence ID" value="SDI75968.1"/>
    <property type="molecule type" value="Genomic_DNA"/>
</dbReference>
<keyword evidence="1" id="KW-1133">Transmembrane helix</keyword>
<gene>
    <name evidence="2" type="ORF">AF333_12750</name>
    <name evidence="3" type="ORF">SAMN04487909_107125</name>
</gene>
<evidence type="ECO:0000313" key="4">
    <source>
        <dbReference type="Proteomes" id="UP000037269"/>
    </source>
</evidence>
<keyword evidence="4" id="KW-1185">Reference proteome</keyword>
<organism evidence="2 4">
    <name type="scientific">Aneurinibacillus migulanus</name>
    <name type="common">Bacillus migulanus</name>
    <dbReference type="NCBI Taxonomy" id="47500"/>
    <lineage>
        <taxon>Bacteria</taxon>
        <taxon>Bacillati</taxon>
        <taxon>Bacillota</taxon>
        <taxon>Bacilli</taxon>
        <taxon>Bacillales</taxon>
        <taxon>Paenibacillaceae</taxon>
        <taxon>Aneurinibacillus group</taxon>
        <taxon>Aneurinibacillus</taxon>
    </lineage>
</organism>
<evidence type="ECO:0000256" key="1">
    <source>
        <dbReference type="SAM" id="Phobius"/>
    </source>
</evidence>
<feature type="transmembrane region" description="Helical" evidence="1">
    <location>
        <begin position="44"/>
        <end position="63"/>
    </location>
</feature>
<feature type="transmembrane region" description="Helical" evidence="1">
    <location>
        <begin position="116"/>
        <end position="134"/>
    </location>
</feature>
<keyword evidence="1" id="KW-0812">Transmembrane</keyword>
<reference evidence="3 5" key="2">
    <citation type="submission" date="2016-10" db="EMBL/GenBank/DDBJ databases">
        <authorList>
            <person name="de Groot N.N."/>
        </authorList>
    </citation>
    <scope>NUCLEOTIDE SEQUENCE [LARGE SCALE GENOMIC DNA]</scope>
    <source>
        <strain evidence="3 5">DSM 2895</strain>
    </source>
</reference>
<proteinExistence type="predicted"/>
<accession>A0A0D1XCQ2</accession>
<feature type="transmembrane region" description="Helical" evidence="1">
    <location>
        <begin position="69"/>
        <end position="85"/>
    </location>
</feature>
<dbReference type="OrthoDB" id="2680319at2"/>
<dbReference type="Proteomes" id="UP000182836">
    <property type="component" value="Unassembled WGS sequence"/>
</dbReference>
<dbReference type="PATRIC" id="fig|47500.8.peg.4652"/>
<evidence type="ECO:0000313" key="3">
    <source>
        <dbReference type="EMBL" id="SDI75968.1"/>
    </source>
</evidence>
<feature type="transmembrane region" description="Helical" evidence="1">
    <location>
        <begin position="6"/>
        <end position="23"/>
    </location>
</feature>